<dbReference type="Pfam" id="PF00072">
    <property type="entry name" value="Response_reg"/>
    <property type="match status" value="1"/>
</dbReference>
<dbReference type="SUPFAM" id="SSF46894">
    <property type="entry name" value="C-terminal effector domain of the bipartite response regulators"/>
    <property type="match status" value="1"/>
</dbReference>
<comment type="caution">
    <text evidence="6">The sequence shown here is derived from an EMBL/GenBank/DDBJ whole genome shotgun (WGS) entry which is preliminary data.</text>
</comment>
<dbReference type="PRINTS" id="PR00038">
    <property type="entry name" value="HTHLUXR"/>
</dbReference>
<dbReference type="PROSITE" id="PS50110">
    <property type="entry name" value="RESPONSE_REGULATORY"/>
    <property type="match status" value="1"/>
</dbReference>
<feature type="domain" description="Response regulatory" evidence="5">
    <location>
        <begin position="5"/>
        <end position="121"/>
    </location>
</feature>
<evidence type="ECO:0000313" key="7">
    <source>
        <dbReference type="Proteomes" id="UP001143372"/>
    </source>
</evidence>
<dbReference type="PROSITE" id="PS50043">
    <property type="entry name" value="HTH_LUXR_2"/>
    <property type="match status" value="1"/>
</dbReference>
<dbReference type="PANTHER" id="PTHR43214">
    <property type="entry name" value="TWO-COMPONENT RESPONSE REGULATOR"/>
    <property type="match status" value="1"/>
</dbReference>
<keyword evidence="2 6" id="KW-0238">DNA-binding</keyword>
<dbReference type="InterPro" id="IPR011006">
    <property type="entry name" value="CheY-like_superfamily"/>
</dbReference>
<dbReference type="InterPro" id="IPR016032">
    <property type="entry name" value="Sig_transdc_resp-reg_C-effctor"/>
</dbReference>
<accession>A0A9W6IZP4</accession>
<proteinExistence type="predicted"/>
<evidence type="ECO:0000256" key="1">
    <source>
        <dbReference type="ARBA" id="ARBA00022553"/>
    </source>
</evidence>
<keyword evidence="1 3" id="KW-0597">Phosphoprotein</keyword>
<dbReference type="InterPro" id="IPR001789">
    <property type="entry name" value="Sig_transdc_resp-reg_receiver"/>
</dbReference>
<dbReference type="SMART" id="SM00448">
    <property type="entry name" value="REC"/>
    <property type="match status" value="1"/>
</dbReference>
<dbReference type="GO" id="GO:0003677">
    <property type="term" value="F:DNA binding"/>
    <property type="evidence" value="ECO:0007669"/>
    <property type="project" value="UniProtKB-KW"/>
</dbReference>
<dbReference type="CDD" id="cd17535">
    <property type="entry name" value="REC_NarL-like"/>
    <property type="match status" value="1"/>
</dbReference>
<dbReference type="Pfam" id="PF00196">
    <property type="entry name" value="GerE"/>
    <property type="match status" value="1"/>
</dbReference>
<dbReference type="InterPro" id="IPR058245">
    <property type="entry name" value="NreC/VraR/RcsB-like_REC"/>
</dbReference>
<dbReference type="GO" id="GO:0000160">
    <property type="term" value="P:phosphorelay signal transduction system"/>
    <property type="evidence" value="ECO:0007669"/>
    <property type="project" value="InterPro"/>
</dbReference>
<evidence type="ECO:0000256" key="2">
    <source>
        <dbReference type="ARBA" id="ARBA00023125"/>
    </source>
</evidence>
<organism evidence="6 7">
    <name type="scientific">Hansschlegelia plantiphila</name>
    <dbReference type="NCBI Taxonomy" id="374655"/>
    <lineage>
        <taxon>Bacteria</taxon>
        <taxon>Pseudomonadati</taxon>
        <taxon>Pseudomonadota</taxon>
        <taxon>Alphaproteobacteria</taxon>
        <taxon>Hyphomicrobiales</taxon>
        <taxon>Methylopilaceae</taxon>
        <taxon>Hansschlegelia</taxon>
    </lineage>
</organism>
<keyword evidence="7" id="KW-1185">Reference proteome</keyword>
<feature type="modified residue" description="4-aspartylphosphate" evidence="3">
    <location>
        <position position="56"/>
    </location>
</feature>
<reference evidence="6" key="1">
    <citation type="journal article" date="2014" name="Int. J. Syst. Evol. Microbiol.">
        <title>Complete genome sequence of Corynebacterium casei LMG S-19264T (=DSM 44701T), isolated from a smear-ripened cheese.</title>
        <authorList>
            <consortium name="US DOE Joint Genome Institute (JGI-PGF)"/>
            <person name="Walter F."/>
            <person name="Albersmeier A."/>
            <person name="Kalinowski J."/>
            <person name="Ruckert C."/>
        </authorList>
    </citation>
    <scope>NUCLEOTIDE SEQUENCE</scope>
    <source>
        <strain evidence="6">VKM B-2347</strain>
    </source>
</reference>
<dbReference type="EMBL" id="BSFI01000001">
    <property type="protein sequence ID" value="GLK66590.1"/>
    <property type="molecule type" value="Genomic_DNA"/>
</dbReference>
<dbReference type="Proteomes" id="UP001143372">
    <property type="component" value="Unassembled WGS sequence"/>
</dbReference>
<evidence type="ECO:0000256" key="3">
    <source>
        <dbReference type="PROSITE-ProRule" id="PRU00169"/>
    </source>
</evidence>
<feature type="domain" description="HTH luxR-type" evidence="4">
    <location>
        <begin position="143"/>
        <end position="208"/>
    </location>
</feature>
<evidence type="ECO:0000259" key="5">
    <source>
        <dbReference type="PROSITE" id="PS50110"/>
    </source>
</evidence>
<reference evidence="6" key="2">
    <citation type="submission" date="2023-01" db="EMBL/GenBank/DDBJ databases">
        <authorList>
            <person name="Sun Q."/>
            <person name="Evtushenko L."/>
        </authorList>
    </citation>
    <scope>NUCLEOTIDE SEQUENCE</scope>
    <source>
        <strain evidence="6">VKM B-2347</strain>
    </source>
</reference>
<dbReference type="InterPro" id="IPR039420">
    <property type="entry name" value="WalR-like"/>
</dbReference>
<evidence type="ECO:0000313" key="6">
    <source>
        <dbReference type="EMBL" id="GLK66590.1"/>
    </source>
</evidence>
<dbReference type="AlphaFoldDB" id="A0A9W6IZP4"/>
<dbReference type="PANTHER" id="PTHR43214:SF43">
    <property type="entry name" value="TWO-COMPONENT RESPONSE REGULATOR"/>
    <property type="match status" value="1"/>
</dbReference>
<name>A0A9W6IZP4_9HYPH</name>
<evidence type="ECO:0000259" key="4">
    <source>
        <dbReference type="PROSITE" id="PS50043"/>
    </source>
</evidence>
<dbReference type="InterPro" id="IPR000792">
    <property type="entry name" value="Tscrpt_reg_LuxR_C"/>
</dbReference>
<dbReference type="Gene3D" id="3.40.50.2300">
    <property type="match status" value="1"/>
</dbReference>
<dbReference type="SUPFAM" id="SSF52172">
    <property type="entry name" value="CheY-like"/>
    <property type="match status" value="1"/>
</dbReference>
<dbReference type="SMART" id="SM00421">
    <property type="entry name" value="HTH_LUXR"/>
    <property type="match status" value="1"/>
</dbReference>
<dbReference type="GO" id="GO:0006355">
    <property type="term" value="P:regulation of DNA-templated transcription"/>
    <property type="evidence" value="ECO:0007669"/>
    <property type="project" value="InterPro"/>
</dbReference>
<gene>
    <name evidence="6" type="ORF">GCM10008179_02280</name>
</gene>
<protein>
    <submittedName>
        <fullName evidence="6">DNA-binding response regulator</fullName>
    </submittedName>
</protein>
<sequence length="216" mass="23115">MSATTILLVDDHPVVRAGYRKLIERKTGYCVAGEAENVSEAYLQYRKLQPSIVILDLSLPGSSGLEAIRRIRGYDRKARILVFTMHDGLAFALKAFDAGAMGYVTKSSPPTELIDAMTTIVQGGRAVSADIAREIAAERMAGRRSPIESLAPREVEILQLIASGMTTDAIAGALSLSQKTVQNYHSGIKAKLSAQTDASLVWLAISAGLLEVDAPA</sequence>
<dbReference type="CDD" id="cd06170">
    <property type="entry name" value="LuxR_C_like"/>
    <property type="match status" value="1"/>
</dbReference>
<dbReference type="RefSeq" id="WP_271166852.1">
    <property type="nucleotide sequence ID" value="NZ_BSFI01000001.1"/>
</dbReference>